<dbReference type="PANTHER" id="PTHR30203:SF33">
    <property type="entry name" value="BLR4455 PROTEIN"/>
    <property type="match status" value="1"/>
</dbReference>
<keyword evidence="2" id="KW-0472">Membrane</keyword>
<keyword evidence="6" id="KW-1185">Reference proteome</keyword>
<protein>
    <recommendedName>
        <fullName evidence="4">SPOR domain-containing protein</fullName>
    </recommendedName>
</protein>
<sequence length="753" mass="81107">MLVVPALLLSTGCALKRSRYDVPTAPLPEQFKQAAKPQAGQGAPPKDERSAAAAPVAAMLDQWWRALGSDELNRLVDQALANNQDLRIAVLRIAQAQARADQAYAQQFPVITAPMQGHHDSPSNGINSATGFGTAKDRQYVQGGARGDWRVDLWGELSAQSDSAEMQMWRATYQRDDTRRTLIASVASQYVEYLSLNDRLRVAHETEAALQALLDAVSARLAVGDATVIELEQQRAAVLVVQATIPGLELQRENAVNALALLLGVTPSSLALSDHGIDSLSFPGVAADVPASLLLRRPDVRVVEARLLSADADVDVARARVLPPLDLNAQSGWGILALGHLVTPYGAIYNLAATLTATIFDNGKRTQEVAFARALHEELVETYMRVIYTAVRETEDALANVHNNGKRLEAQQLATEAALRAWQASQDSFGVGDLDFLTLLDTERTYHRNLDEYHRVRMERYRGVIALFNALGGGVPQGGALPGDGDRPHGAVAASASAAPAAGIDWSEPVDDEEYWLVELAGLQDRSGVSHAWQDLQQRFPQLMAGRVLLPRLQGRVEQDEQERAAWYRLFVSRFADAEQAAAFCRELNGKLVRCRVVSSSADEFSDALADKPPQPSPLADPPRQAPAQSAAAAPAPADSGAAQPSQDAEQTLSGQAEPSGHERKRRRSRHSRRNRQADSVDAAGVGSAEALPQSAALSMPPPSEQAVAPDAGDPLPLPESADGTAAVEAEPSAHRHKRGRSKHKRHRRGGAS</sequence>
<keyword evidence="2" id="KW-0449">Lipoprotein</keyword>
<keyword evidence="2" id="KW-0564">Palmitate</keyword>
<accession>A0A8D4VPD4</accession>
<feature type="compositionally biased region" description="Basic residues" evidence="3">
    <location>
        <begin position="735"/>
        <end position="753"/>
    </location>
</feature>
<feature type="compositionally biased region" description="Low complexity" evidence="3">
    <location>
        <begin position="626"/>
        <end position="647"/>
    </location>
</feature>
<gene>
    <name evidence="5" type="ORF">MoryE10_25540</name>
</gene>
<keyword evidence="2" id="KW-1134">Transmembrane beta strand</keyword>
<feature type="compositionally biased region" description="Polar residues" evidence="3">
    <location>
        <begin position="648"/>
        <end position="657"/>
    </location>
</feature>
<feature type="compositionally biased region" description="Low complexity" evidence="3">
    <location>
        <begin position="32"/>
        <end position="44"/>
    </location>
</feature>
<dbReference type="InterPro" id="IPR003423">
    <property type="entry name" value="OMP_efflux"/>
</dbReference>
<keyword evidence="2" id="KW-0812">Transmembrane</keyword>
<dbReference type="PROSITE" id="PS51724">
    <property type="entry name" value="SPOR"/>
    <property type="match status" value="1"/>
</dbReference>
<dbReference type="GO" id="GO:0009279">
    <property type="term" value="C:cell outer membrane"/>
    <property type="evidence" value="ECO:0007669"/>
    <property type="project" value="UniProtKB-SubCell"/>
</dbReference>
<evidence type="ECO:0000313" key="5">
    <source>
        <dbReference type="EMBL" id="BBL71948.1"/>
    </source>
</evidence>
<comment type="subcellular location">
    <subcellularLocation>
        <location evidence="2">Cell outer membrane</location>
        <topology evidence="2">Lipid-anchor</topology>
    </subcellularLocation>
</comment>
<feature type="compositionally biased region" description="Basic residues" evidence="3">
    <location>
        <begin position="663"/>
        <end position="675"/>
    </location>
</feature>
<dbReference type="NCBIfam" id="TIGR01845">
    <property type="entry name" value="outer_NodT"/>
    <property type="match status" value="1"/>
</dbReference>
<dbReference type="GO" id="GO:0042834">
    <property type="term" value="F:peptidoglycan binding"/>
    <property type="evidence" value="ECO:0007669"/>
    <property type="project" value="InterPro"/>
</dbReference>
<evidence type="ECO:0000256" key="3">
    <source>
        <dbReference type="SAM" id="MobiDB-lite"/>
    </source>
</evidence>
<dbReference type="PANTHER" id="PTHR30203">
    <property type="entry name" value="OUTER MEMBRANE CATION EFFLUX PROTEIN"/>
    <property type="match status" value="1"/>
</dbReference>
<evidence type="ECO:0000313" key="6">
    <source>
        <dbReference type="Proteomes" id="UP000824988"/>
    </source>
</evidence>
<organism evidence="5 6">
    <name type="scientific">Methylogaea oryzae</name>
    <dbReference type="NCBI Taxonomy" id="1295382"/>
    <lineage>
        <taxon>Bacteria</taxon>
        <taxon>Pseudomonadati</taxon>
        <taxon>Pseudomonadota</taxon>
        <taxon>Gammaproteobacteria</taxon>
        <taxon>Methylococcales</taxon>
        <taxon>Methylococcaceae</taxon>
        <taxon>Methylogaea</taxon>
    </lineage>
</organism>
<feature type="region of interest" description="Disordered" evidence="3">
    <location>
        <begin position="606"/>
        <end position="753"/>
    </location>
</feature>
<dbReference type="GO" id="GO:0015562">
    <property type="term" value="F:efflux transmembrane transporter activity"/>
    <property type="evidence" value="ECO:0007669"/>
    <property type="project" value="InterPro"/>
</dbReference>
<dbReference type="InterPro" id="IPR010131">
    <property type="entry name" value="MdtP/NodT-like"/>
</dbReference>
<evidence type="ECO:0000256" key="2">
    <source>
        <dbReference type="RuleBase" id="RU362097"/>
    </source>
</evidence>
<dbReference type="EMBL" id="AP019782">
    <property type="protein sequence ID" value="BBL71948.1"/>
    <property type="molecule type" value="Genomic_DNA"/>
</dbReference>
<dbReference type="RefSeq" id="WP_221047277.1">
    <property type="nucleotide sequence ID" value="NZ_AP019782.1"/>
</dbReference>
<dbReference type="AlphaFoldDB" id="A0A8D4VPD4"/>
<dbReference type="Proteomes" id="UP000824988">
    <property type="component" value="Chromosome"/>
</dbReference>
<feature type="domain" description="SPOR" evidence="4">
    <location>
        <begin position="510"/>
        <end position="601"/>
    </location>
</feature>
<feature type="region of interest" description="Disordered" evidence="3">
    <location>
        <begin position="32"/>
        <end position="52"/>
    </location>
</feature>
<feature type="compositionally biased region" description="Pro residues" evidence="3">
    <location>
        <begin position="613"/>
        <end position="625"/>
    </location>
</feature>
<dbReference type="Pfam" id="PF02321">
    <property type="entry name" value="OEP"/>
    <property type="match status" value="2"/>
</dbReference>
<dbReference type="InterPro" id="IPR007730">
    <property type="entry name" value="SPOR-like_dom"/>
</dbReference>
<name>A0A8D4VPD4_9GAMM</name>
<reference evidence="5" key="1">
    <citation type="submission" date="2019-06" db="EMBL/GenBank/DDBJ databases">
        <title>Complete genome sequence of Methylogaea oryzae strain JCM16910.</title>
        <authorList>
            <person name="Asakawa S."/>
        </authorList>
    </citation>
    <scope>NUCLEOTIDE SEQUENCE</scope>
    <source>
        <strain evidence="5">E10</strain>
    </source>
</reference>
<evidence type="ECO:0000259" key="4">
    <source>
        <dbReference type="PROSITE" id="PS51724"/>
    </source>
</evidence>
<dbReference type="KEGG" id="moz:MoryE10_25540"/>
<evidence type="ECO:0000256" key="1">
    <source>
        <dbReference type="ARBA" id="ARBA00007613"/>
    </source>
</evidence>
<proteinExistence type="inferred from homology"/>
<comment type="similarity">
    <text evidence="1 2">Belongs to the outer membrane factor (OMF) (TC 1.B.17) family.</text>
</comment>